<feature type="domain" description="Retrotransposon gag" evidence="2">
    <location>
        <begin position="173"/>
        <end position="240"/>
    </location>
</feature>
<name>A0A225UTT4_9STRA</name>
<dbReference type="Pfam" id="PF03732">
    <property type="entry name" value="Retrotrans_gag"/>
    <property type="match status" value="1"/>
</dbReference>
<evidence type="ECO:0000259" key="2">
    <source>
        <dbReference type="Pfam" id="PF03732"/>
    </source>
</evidence>
<evidence type="ECO:0000313" key="3">
    <source>
        <dbReference type="EMBL" id="OWY96645.1"/>
    </source>
</evidence>
<proteinExistence type="predicted"/>
<comment type="caution">
    <text evidence="3">The sequence shown here is derived from an EMBL/GenBank/DDBJ whole genome shotgun (WGS) entry which is preliminary data.</text>
</comment>
<feature type="region of interest" description="Disordered" evidence="1">
    <location>
        <begin position="128"/>
        <end position="157"/>
    </location>
</feature>
<evidence type="ECO:0000313" key="4">
    <source>
        <dbReference type="Proteomes" id="UP000198211"/>
    </source>
</evidence>
<accession>A0A225UTT4</accession>
<dbReference type="Proteomes" id="UP000198211">
    <property type="component" value="Unassembled WGS sequence"/>
</dbReference>
<feature type="non-terminal residue" evidence="3">
    <location>
        <position position="1"/>
    </location>
</feature>
<feature type="compositionally biased region" description="Polar residues" evidence="1">
    <location>
        <begin position="311"/>
        <end position="321"/>
    </location>
</feature>
<dbReference type="InterPro" id="IPR005162">
    <property type="entry name" value="Retrotrans_gag_dom"/>
</dbReference>
<protein>
    <recommendedName>
        <fullName evidence="2">Retrotransposon gag domain-containing protein</fullName>
    </recommendedName>
</protein>
<evidence type="ECO:0000256" key="1">
    <source>
        <dbReference type="SAM" id="MobiDB-lite"/>
    </source>
</evidence>
<feature type="compositionally biased region" description="Basic residues" evidence="1">
    <location>
        <begin position="290"/>
        <end position="300"/>
    </location>
</feature>
<organism evidence="3 4">
    <name type="scientific">Phytophthora megakarya</name>
    <dbReference type="NCBI Taxonomy" id="4795"/>
    <lineage>
        <taxon>Eukaryota</taxon>
        <taxon>Sar</taxon>
        <taxon>Stramenopiles</taxon>
        <taxon>Oomycota</taxon>
        <taxon>Peronosporomycetes</taxon>
        <taxon>Peronosporales</taxon>
        <taxon>Peronosporaceae</taxon>
        <taxon>Phytophthora</taxon>
    </lineage>
</organism>
<keyword evidence="4" id="KW-1185">Reference proteome</keyword>
<feature type="compositionally biased region" description="Basic and acidic residues" evidence="1">
    <location>
        <begin position="351"/>
        <end position="364"/>
    </location>
</feature>
<sequence length="395" mass="44698">KELKAPDSDAEDHDERTWTEEELAQIFYKKDLFAFLLEDPVMKILRPMLIEELHGPTTPPTKTSRQLEAVTQLLRTLKDAGIMPVAFSASELFDLETTVIHRSATLLYNNLEPLVESVALPETIKRTPVRSSEYQTGSSQYASATSEAGSDGSVELEHQAPDSEKCLVLGDLLTGPARNWYRQLSRSTRSNWKSLLEAFQTQYCGRGVSVARQYYHAKKRSDESPMEYLHRLNVAGMRARLQMQIKDSPAAIRREHVEHFIETLDDRDLADQLALLRLTDADDLEENLRARQRAKARQGKAHAGSNKFRQKSTPENQSAPTKNARAVRAIQKAEDSSESESDASGSEQEDECRRVYLAESKERGIQAPTPAHQDNPRPYHNVAEELYPLRFHGAR</sequence>
<dbReference type="AlphaFoldDB" id="A0A225UTT4"/>
<reference evidence="4" key="1">
    <citation type="submission" date="2017-03" db="EMBL/GenBank/DDBJ databases">
        <title>Phytopthora megakarya and P. palmivora, two closely related causual agents of cacao black pod achieved similar genome size and gene model numbers by different mechanisms.</title>
        <authorList>
            <person name="Ali S."/>
            <person name="Shao J."/>
            <person name="Larry D.J."/>
            <person name="Kronmiller B."/>
            <person name="Shen D."/>
            <person name="Strem M.D."/>
            <person name="Melnick R.L."/>
            <person name="Guiltinan M.J."/>
            <person name="Tyler B.M."/>
            <person name="Meinhardt L.W."/>
            <person name="Bailey B.A."/>
        </authorList>
    </citation>
    <scope>NUCLEOTIDE SEQUENCE [LARGE SCALE GENOMIC DNA]</scope>
    <source>
        <strain evidence="4">zdho120</strain>
    </source>
</reference>
<feature type="compositionally biased region" description="Polar residues" evidence="1">
    <location>
        <begin position="129"/>
        <end position="148"/>
    </location>
</feature>
<feature type="region of interest" description="Disordered" evidence="1">
    <location>
        <begin position="290"/>
        <end position="380"/>
    </location>
</feature>
<gene>
    <name evidence="3" type="ORF">PHMEG_00033040</name>
</gene>
<dbReference type="EMBL" id="NBNE01011375">
    <property type="protein sequence ID" value="OWY96645.1"/>
    <property type="molecule type" value="Genomic_DNA"/>
</dbReference>